<feature type="compositionally biased region" description="Basic and acidic residues" evidence="1">
    <location>
        <begin position="434"/>
        <end position="456"/>
    </location>
</feature>
<feature type="compositionally biased region" description="Basic and acidic residues" evidence="1">
    <location>
        <begin position="287"/>
        <end position="305"/>
    </location>
</feature>
<dbReference type="OrthoDB" id="3800734at2759"/>
<sequence>MAASASSSAHSSVQTVLNDVKAKVSSNSLDKELNDLLPLSFVRIIDRQKNPNFYNRMILIGVVTSDVHGVVPTRNFWGTRETRSGKSGYAHTVRFFIEVDNDKKVPDGLEFSTADLLEKMGEGMLFPFRDLWIATASRKQGKRNEDKRRGMIKSLMFWYFLNHAVHLESQGLSTETFEFADAVKNYFIDALKALRKLARTQGATAQHTAATPGSSFEAGESGAELDEEAAELWEQSPYEQQSGPALGQQQSAFGQQQSAFGQQQSAFGQQRPDFGQQQPAFGQQHRPAVEETHQSPFEQQHRSASEESNQPGPEQSSQPDFTQENQPALHPGHGLGIGPPNPLGPVPSNPPGRSGWGEWVNDSTLDGNPIVNQGTANAPSNPVVVVPDPSTPDQPQQAAPAIGLLPAAAATSASDTVPTLHIPPEITDPFSDENEPKEPRVWAHWDAERQRHGEQY</sequence>
<evidence type="ECO:0000256" key="1">
    <source>
        <dbReference type="SAM" id="MobiDB-lite"/>
    </source>
</evidence>
<dbReference type="Proteomes" id="UP000799324">
    <property type="component" value="Unassembled WGS sequence"/>
</dbReference>
<name>A0A6A6TNT2_9PLEO</name>
<feature type="compositionally biased region" description="Low complexity" evidence="1">
    <location>
        <begin position="248"/>
        <end position="270"/>
    </location>
</feature>
<feature type="compositionally biased region" description="Low complexity" evidence="1">
    <location>
        <begin position="204"/>
        <end position="222"/>
    </location>
</feature>
<dbReference type="EMBL" id="MU004296">
    <property type="protein sequence ID" value="KAF2660991.1"/>
    <property type="molecule type" value="Genomic_DNA"/>
</dbReference>
<gene>
    <name evidence="2" type="ORF">K491DRAFT_674297</name>
</gene>
<proteinExistence type="predicted"/>
<feature type="compositionally biased region" description="Low complexity" evidence="1">
    <location>
        <begin position="375"/>
        <end position="410"/>
    </location>
</feature>
<organism evidence="2 3">
    <name type="scientific">Lophiostoma macrostomum CBS 122681</name>
    <dbReference type="NCBI Taxonomy" id="1314788"/>
    <lineage>
        <taxon>Eukaryota</taxon>
        <taxon>Fungi</taxon>
        <taxon>Dikarya</taxon>
        <taxon>Ascomycota</taxon>
        <taxon>Pezizomycotina</taxon>
        <taxon>Dothideomycetes</taxon>
        <taxon>Pleosporomycetidae</taxon>
        <taxon>Pleosporales</taxon>
        <taxon>Lophiostomataceae</taxon>
        <taxon>Lophiostoma</taxon>
    </lineage>
</organism>
<reference evidence="2" key="1">
    <citation type="journal article" date="2020" name="Stud. Mycol.">
        <title>101 Dothideomycetes genomes: a test case for predicting lifestyles and emergence of pathogens.</title>
        <authorList>
            <person name="Haridas S."/>
            <person name="Albert R."/>
            <person name="Binder M."/>
            <person name="Bloem J."/>
            <person name="Labutti K."/>
            <person name="Salamov A."/>
            <person name="Andreopoulos B."/>
            <person name="Baker S."/>
            <person name="Barry K."/>
            <person name="Bills G."/>
            <person name="Bluhm B."/>
            <person name="Cannon C."/>
            <person name="Castanera R."/>
            <person name="Culley D."/>
            <person name="Daum C."/>
            <person name="Ezra D."/>
            <person name="Gonzalez J."/>
            <person name="Henrissat B."/>
            <person name="Kuo A."/>
            <person name="Liang C."/>
            <person name="Lipzen A."/>
            <person name="Lutzoni F."/>
            <person name="Magnuson J."/>
            <person name="Mondo S."/>
            <person name="Nolan M."/>
            <person name="Ohm R."/>
            <person name="Pangilinan J."/>
            <person name="Park H.-J."/>
            <person name="Ramirez L."/>
            <person name="Alfaro M."/>
            <person name="Sun H."/>
            <person name="Tritt A."/>
            <person name="Yoshinaga Y."/>
            <person name="Zwiers L.-H."/>
            <person name="Turgeon B."/>
            <person name="Goodwin S."/>
            <person name="Spatafora J."/>
            <person name="Crous P."/>
            <person name="Grigoriev I."/>
        </authorList>
    </citation>
    <scope>NUCLEOTIDE SEQUENCE</scope>
    <source>
        <strain evidence="2">CBS 122681</strain>
    </source>
</reference>
<accession>A0A6A6TNT2</accession>
<feature type="region of interest" description="Disordered" evidence="1">
    <location>
        <begin position="204"/>
        <end position="456"/>
    </location>
</feature>
<evidence type="ECO:0000313" key="2">
    <source>
        <dbReference type="EMBL" id="KAF2660991.1"/>
    </source>
</evidence>
<keyword evidence="3" id="KW-1185">Reference proteome</keyword>
<feature type="compositionally biased region" description="Polar residues" evidence="1">
    <location>
        <begin position="361"/>
        <end position="374"/>
    </location>
</feature>
<evidence type="ECO:0000313" key="3">
    <source>
        <dbReference type="Proteomes" id="UP000799324"/>
    </source>
</evidence>
<protein>
    <submittedName>
        <fullName evidence="2">Uncharacterized protein</fullName>
    </submittedName>
</protein>
<feature type="compositionally biased region" description="Polar residues" evidence="1">
    <location>
        <begin position="306"/>
        <end position="326"/>
    </location>
</feature>
<dbReference type="AlphaFoldDB" id="A0A6A6TNT2"/>
<feature type="compositionally biased region" description="Pro residues" evidence="1">
    <location>
        <begin position="339"/>
        <end position="350"/>
    </location>
</feature>